<dbReference type="GO" id="GO:0046103">
    <property type="term" value="P:inosine biosynthetic process"/>
    <property type="evidence" value="ECO:0007669"/>
    <property type="project" value="TreeGrafter"/>
</dbReference>
<feature type="domain" description="Adenosine deaminase" evidence="12">
    <location>
        <begin position="193"/>
        <end position="479"/>
    </location>
</feature>
<feature type="domain" description="Adenosine/AMP deaminase N-terminal" evidence="13">
    <location>
        <begin position="15"/>
        <end position="96"/>
    </location>
</feature>
<accession>A0A921ZEG2</accession>
<dbReference type="FunFam" id="3.20.20.140:FF:000017">
    <property type="entry name" value="Adenosine deaminase 2"/>
    <property type="match status" value="1"/>
</dbReference>
<dbReference type="InterPro" id="IPR006331">
    <property type="entry name" value="ADGF"/>
</dbReference>
<dbReference type="SUPFAM" id="SSF51556">
    <property type="entry name" value="Metallo-dependent hydrolases"/>
    <property type="match status" value="1"/>
</dbReference>
<dbReference type="GO" id="GO:0006154">
    <property type="term" value="P:adenosine catabolic process"/>
    <property type="evidence" value="ECO:0007669"/>
    <property type="project" value="InterPro"/>
</dbReference>
<dbReference type="OrthoDB" id="7202371at2759"/>
<evidence type="ECO:0000313" key="15">
    <source>
        <dbReference type="Proteomes" id="UP000791440"/>
    </source>
</evidence>
<keyword evidence="15" id="KW-1185">Reference proteome</keyword>
<dbReference type="NCBIfam" id="TIGR01431">
    <property type="entry name" value="adm_rel"/>
    <property type="match status" value="1"/>
</dbReference>
<evidence type="ECO:0000256" key="11">
    <source>
        <dbReference type="SAM" id="SignalP"/>
    </source>
</evidence>
<dbReference type="GO" id="GO:0005615">
    <property type="term" value="C:extracellular space"/>
    <property type="evidence" value="ECO:0007669"/>
    <property type="project" value="InterPro"/>
</dbReference>
<dbReference type="InterPro" id="IPR006330">
    <property type="entry name" value="Ado/ade_deaminase"/>
</dbReference>
<dbReference type="GO" id="GO:0046872">
    <property type="term" value="F:metal ion binding"/>
    <property type="evidence" value="ECO:0007669"/>
    <property type="project" value="UniProtKB-KW"/>
</dbReference>
<evidence type="ECO:0000259" key="12">
    <source>
        <dbReference type="Pfam" id="PF00962"/>
    </source>
</evidence>
<proteinExistence type="inferred from homology"/>
<evidence type="ECO:0000256" key="6">
    <source>
        <dbReference type="ARBA" id="ARBA00022525"/>
    </source>
</evidence>
<comment type="catalytic activity">
    <reaction evidence="10">
        <text>adenosine + H2O + H(+) = inosine + NH4(+)</text>
        <dbReference type="Rhea" id="RHEA:24408"/>
        <dbReference type="ChEBI" id="CHEBI:15377"/>
        <dbReference type="ChEBI" id="CHEBI:15378"/>
        <dbReference type="ChEBI" id="CHEBI:16335"/>
        <dbReference type="ChEBI" id="CHEBI:17596"/>
        <dbReference type="ChEBI" id="CHEBI:28938"/>
        <dbReference type="EC" id="3.5.4.4"/>
    </reaction>
</comment>
<evidence type="ECO:0000256" key="1">
    <source>
        <dbReference type="ARBA" id="ARBA00001947"/>
    </source>
</evidence>
<evidence type="ECO:0000256" key="4">
    <source>
        <dbReference type="ARBA" id="ARBA00012784"/>
    </source>
</evidence>
<feature type="signal peptide" evidence="11">
    <location>
        <begin position="1"/>
        <end position="18"/>
    </location>
</feature>
<sequence>MIQITLYIALFVIKSIDGRTIDQYSHRREQLIQEEIASSLGGRIVLNNEEKTANGILMYWKNKEIDESFHNPAYFNFSRHYFTYKKYMETSKVYQIVRKMPKGAALHVHSSAMLHEDNLLQLTYEDHLYACYTNNDLSLRFSDTVPVRPCPVKWSLLTELRNASGDVTAFDQELKKHLTMYTENVKDFDSDINNVWKRFNQVYTVVKSLIGYRPVREKFFYAALKNFYNDNVMYVEIRSGLHQLHELNGTLHDKMYLAQLYRDVASKFKEDYPDFQGVKLIMTRHRTVDLNQLREALDVARQLKRDMPKMFAGFDLVGQEDLGKPLIDFLPELTKAKNEMDFFFHGGETNWYGTPTDENLFDAILLGAKRIGHAYALVKHPSLLVSVKQKDIALEVNVISNAVLALVRDVRNHPLATYLALGLPVVLSSDDPGSWGAAPLSHDFYVAFVAVASKHADLRMLKQLAINSIRYSALNENEKIQSFKMFNHHWNRFIKDIIKHDKQR</sequence>
<evidence type="ECO:0000256" key="5">
    <source>
        <dbReference type="ARBA" id="ARBA00018099"/>
    </source>
</evidence>
<evidence type="ECO:0000259" key="13">
    <source>
        <dbReference type="Pfam" id="PF08451"/>
    </source>
</evidence>
<dbReference type="Gene3D" id="3.20.20.140">
    <property type="entry name" value="Metal-dependent hydrolases"/>
    <property type="match status" value="1"/>
</dbReference>
<keyword evidence="7" id="KW-0479">Metal-binding</keyword>
<dbReference type="AlphaFoldDB" id="A0A921ZEG2"/>
<protein>
    <recommendedName>
        <fullName evidence="5">Adenosine deaminase</fullName>
        <ecNumber evidence="4">3.5.4.4</ecNumber>
    </recommendedName>
</protein>
<feature type="chain" id="PRO_5037069033" description="Adenosine deaminase" evidence="11">
    <location>
        <begin position="19"/>
        <end position="504"/>
    </location>
</feature>
<dbReference type="InterPro" id="IPR013659">
    <property type="entry name" value="A_deaminase_N"/>
</dbReference>
<keyword evidence="9" id="KW-0378">Hydrolase</keyword>
<dbReference type="GO" id="GO:0004000">
    <property type="term" value="F:adenosine deaminase activity"/>
    <property type="evidence" value="ECO:0007669"/>
    <property type="project" value="InterPro"/>
</dbReference>
<reference evidence="14" key="2">
    <citation type="submission" date="2020-12" db="EMBL/GenBank/DDBJ databases">
        <authorList>
            <person name="Kanost M."/>
        </authorList>
    </citation>
    <scope>NUCLEOTIDE SEQUENCE</scope>
</reference>
<evidence type="ECO:0000256" key="10">
    <source>
        <dbReference type="ARBA" id="ARBA00047764"/>
    </source>
</evidence>
<gene>
    <name evidence="14" type="ORF">O3G_MSEX009680</name>
</gene>
<dbReference type="PANTHER" id="PTHR11409:SF39">
    <property type="entry name" value="ADENOSINE DEAMINASE 2"/>
    <property type="match status" value="1"/>
</dbReference>
<dbReference type="Pfam" id="PF00962">
    <property type="entry name" value="A_deaminase"/>
    <property type="match status" value="1"/>
</dbReference>
<evidence type="ECO:0000256" key="9">
    <source>
        <dbReference type="ARBA" id="ARBA00022801"/>
    </source>
</evidence>
<dbReference type="PANTHER" id="PTHR11409">
    <property type="entry name" value="ADENOSINE DEAMINASE"/>
    <property type="match status" value="1"/>
</dbReference>
<name>A0A921ZEG2_MANSE</name>
<evidence type="ECO:0000256" key="8">
    <source>
        <dbReference type="ARBA" id="ARBA00022729"/>
    </source>
</evidence>
<evidence type="ECO:0000256" key="7">
    <source>
        <dbReference type="ARBA" id="ARBA00022723"/>
    </source>
</evidence>
<reference evidence="14" key="1">
    <citation type="journal article" date="2016" name="Insect Biochem. Mol. Biol.">
        <title>Multifaceted biological insights from a draft genome sequence of the tobacco hornworm moth, Manduca sexta.</title>
        <authorList>
            <person name="Kanost M.R."/>
            <person name="Arrese E.L."/>
            <person name="Cao X."/>
            <person name="Chen Y.R."/>
            <person name="Chellapilla S."/>
            <person name="Goldsmith M.R."/>
            <person name="Grosse-Wilde E."/>
            <person name="Heckel D.G."/>
            <person name="Herndon N."/>
            <person name="Jiang H."/>
            <person name="Papanicolaou A."/>
            <person name="Qu J."/>
            <person name="Soulages J.L."/>
            <person name="Vogel H."/>
            <person name="Walters J."/>
            <person name="Waterhouse R.M."/>
            <person name="Ahn S.J."/>
            <person name="Almeida F.C."/>
            <person name="An C."/>
            <person name="Aqrawi P."/>
            <person name="Bretschneider A."/>
            <person name="Bryant W.B."/>
            <person name="Bucks S."/>
            <person name="Chao H."/>
            <person name="Chevignon G."/>
            <person name="Christen J.M."/>
            <person name="Clarke D.F."/>
            <person name="Dittmer N.T."/>
            <person name="Ferguson L.C.F."/>
            <person name="Garavelou S."/>
            <person name="Gordon K.H.J."/>
            <person name="Gunaratna R.T."/>
            <person name="Han Y."/>
            <person name="Hauser F."/>
            <person name="He Y."/>
            <person name="Heidel-Fischer H."/>
            <person name="Hirsh A."/>
            <person name="Hu Y."/>
            <person name="Jiang H."/>
            <person name="Kalra D."/>
            <person name="Klinner C."/>
            <person name="Konig C."/>
            <person name="Kovar C."/>
            <person name="Kroll A.R."/>
            <person name="Kuwar S.S."/>
            <person name="Lee S.L."/>
            <person name="Lehman R."/>
            <person name="Li K."/>
            <person name="Li Z."/>
            <person name="Liang H."/>
            <person name="Lovelace S."/>
            <person name="Lu Z."/>
            <person name="Mansfield J.H."/>
            <person name="McCulloch K.J."/>
            <person name="Mathew T."/>
            <person name="Morton B."/>
            <person name="Muzny D.M."/>
            <person name="Neunemann D."/>
            <person name="Ongeri F."/>
            <person name="Pauchet Y."/>
            <person name="Pu L.L."/>
            <person name="Pyrousis I."/>
            <person name="Rao X.J."/>
            <person name="Redding A."/>
            <person name="Roesel C."/>
            <person name="Sanchez-Gracia A."/>
            <person name="Schaack S."/>
            <person name="Shukla A."/>
            <person name="Tetreau G."/>
            <person name="Wang Y."/>
            <person name="Xiong G.H."/>
            <person name="Traut W."/>
            <person name="Walsh T.K."/>
            <person name="Worley K.C."/>
            <person name="Wu D."/>
            <person name="Wu W."/>
            <person name="Wu Y.Q."/>
            <person name="Zhang X."/>
            <person name="Zou Z."/>
            <person name="Zucker H."/>
            <person name="Briscoe A.D."/>
            <person name="Burmester T."/>
            <person name="Clem R.J."/>
            <person name="Feyereisen R."/>
            <person name="Grimmelikhuijzen C.J.P."/>
            <person name="Hamodrakas S.J."/>
            <person name="Hansson B.S."/>
            <person name="Huguet E."/>
            <person name="Jermiin L.S."/>
            <person name="Lan Q."/>
            <person name="Lehman H.K."/>
            <person name="Lorenzen M."/>
            <person name="Merzendorfer H."/>
            <person name="Michalopoulos I."/>
            <person name="Morton D.B."/>
            <person name="Muthukrishnan S."/>
            <person name="Oakeshott J.G."/>
            <person name="Palmer W."/>
            <person name="Park Y."/>
            <person name="Passarelli A.L."/>
            <person name="Rozas J."/>
            <person name="Schwartz L.M."/>
            <person name="Smith W."/>
            <person name="Southgate A."/>
            <person name="Vilcinskas A."/>
            <person name="Vogt R."/>
            <person name="Wang P."/>
            <person name="Werren J."/>
            <person name="Yu X.Q."/>
            <person name="Zhou J.J."/>
            <person name="Brown S.J."/>
            <person name="Scherer S.E."/>
            <person name="Richards S."/>
            <person name="Blissard G.W."/>
        </authorList>
    </citation>
    <scope>NUCLEOTIDE SEQUENCE</scope>
</reference>
<dbReference type="InterPro" id="IPR032466">
    <property type="entry name" value="Metal_Hydrolase"/>
</dbReference>
<dbReference type="Proteomes" id="UP000791440">
    <property type="component" value="Unassembled WGS sequence"/>
</dbReference>
<keyword evidence="8 11" id="KW-0732">Signal</keyword>
<evidence type="ECO:0000256" key="2">
    <source>
        <dbReference type="ARBA" id="ARBA00004613"/>
    </source>
</evidence>
<dbReference type="Pfam" id="PF08451">
    <property type="entry name" value="A_deaminase_N"/>
    <property type="match status" value="1"/>
</dbReference>
<evidence type="ECO:0000256" key="3">
    <source>
        <dbReference type="ARBA" id="ARBA00006083"/>
    </source>
</evidence>
<comment type="cofactor">
    <cofactor evidence="1">
        <name>Zn(2+)</name>
        <dbReference type="ChEBI" id="CHEBI:29105"/>
    </cofactor>
</comment>
<comment type="subcellular location">
    <subcellularLocation>
        <location evidence="2">Secreted</location>
    </subcellularLocation>
</comment>
<dbReference type="EMBL" id="JH668510">
    <property type="protein sequence ID" value="KAG6456361.1"/>
    <property type="molecule type" value="Genomic_DNA"/>
</dbReference>
<evidence type="ECO:0000313" key="14">
    <source>
        <dbReference type="EMBL" id="KAG6456361.1"/>
    </source>
</evidence>
<keyword evidence="6" id="KW-0964">Secreted</keyword>
<organism evidence="14 15">
    <name type="scientific">Manduca sexta</name>
    <name type="common">Tobacco hawkmoth</name>
    <name type="synonym">Tobacco hornworm</name>
    <dbReference type="NCBI Taxonomy" id="7130"/>
    <lineage>
        <taxon>Eukaryota</taxon>
        <taxon>Metazoa</taxon>
        <taxon>Ecdysozoa</taxon>
        <taxon>Arthropoda</taxon>
        <taxon>Hexapoda</taxon>
        <taxon>Insecta</taxon>
        <taxon>Pterygota</taxon>
        <taxon>Neoptera</taxon>
        <taxon>Endopterygota</taxon>
        <taxon>Lepidoptera</taxon>
        <taxon>Glossata</taxon>
        <taxon>Ditrysia</taxon>
        <taxon>Bombycoidea</taxon>
        <taxon>Sphingidae</taxon>
        <taxon>Sphinginae</taxon>
        <taxon>Sphingini</taxon>
        <taxon>Manduca</taxon>
    </lineage>
</organism>
<dbReference type="EC" id="3.5.4.4" evidence="4"/>
<comment type="caution">
    <text evidence="14">The sequence shown here is derived from an EMBL/GenBank/DDBJ whole genome shotgun (WGS) entry which is preliminary data.</text>
</comment>
<comment type="similarity">
    <text evidence="3">Belongs to the metallo-dependent hydrolases superfamily. Adenosine and AMP deaminases family. ADGF subfamily.</text>
</comment>
<dbReference type="InterPro" id="IPR001365">
    <property type="entry name" value="A_deaminase_dom"/>
</dbReference>